<proteinExistence type="predicted"/>
<dbReference type="Gene3D" id="1.10.260.40">
    <property type="entry name" value="lambda repressor-like DNA-binding domains"/>
    <property type="match status" value="1"/>
</dbReference>
<dbReference type="InterPro" id="IPR010982">
    <property type="entry name" value="Lambda_DNA-bd_dom_sf"/>
</dbReference>
<dbReference type="Proteomes" id="UP000326179">
    <property type="component" value="Chromosome"/>
</dbReference>
<dbReference type="EMBL" id="CP045643">
    <property type="protein sequence ID" value="QFZ74012.1"/>
    <property type="molecule type" value="Genomic_DNA"/>
</dbReference>
<dbReference type="SUPFAM" id="SSF47413">
    <property type="entry name" value="lambda repressor-like DNA-binding domains"/>
    <property type="match status" value="1"/>
</dbReference>
<organism evidence="2 3">
    <name type="scientific">Streptomyces fagopyri</name>
    <dbReference type="NCBI Taxonomy" id="2662397"/>
    <lineage>
        <taxon>Bacteria</taxon>
        <taxon>Bacillati</taxon>
        <taxon>Actinomycetota</taxon>
        <taxon>Actinomycetes</taxon>
        <taxon>Kitasatosporales</taxon>
        <taxon>Streptomycetaceae</taxon>
        <taxon>Streptomyces</taxon>
    </lineage>
</organism>
<gene>
    <name evidence="2" type="ORF">GFH48_12820</name>
</gene>
<accession>A0A5Q0LAB0</accession>
<dbReference type="RefSeq" id="WP_153288365.1">
    <property type="nucleotide sequence ID" value="NZ_CP045643.1"/>
</dbReference>
<evidence type="ECO:0000313" key="2">
    <source>
        <dbReference type="EMBL" id="QFZ74012.1"/>
    </source>
</evidence>
<dbReference type="PROSITE" id="PS50943">
    <property type="entry name" value="HTH_CROC1"/>
    <property type="match status" value="1"/>
</dbReference>
<dbReference type="Pfam" id="PF01381">
    <property type="entry name" value="HTH_3"/>
    <property type="match status" value="1"/>
</dbReference>
<dbReference type="KEGG" id="sfy:GFH48_12820"/>
<dbReference type="GO" id="GO:0003677">
    <property type="term" value="F:DNA binding"/>
    <property type="evidence" value="ECO:0007669"/>
    <property type="project" value="InterPro"/>
</dbReference>
<name>A0A5Q0LAB0_9ACTN</name>
<feature type="domain" description="HTH cro/C1-type" evidence="1">
    <location>
        <begin position="28"/>
        <end position="78"/>
    </location>
</feature>
<dbReference type="SMART" id="SM00530">
    <property type="entry name" value="HTH_XRE"/>
    <property type="match status" value="1"/>
</dbReference>
<dbReference type="AlphaFoldDB" id="A0A5Q0LAB0"/>
<reference evidence="2 3" key="1">
    <citation type="submission" date="2019-10" db="EMBL/GenBank/DDBJ databases">
        <title>A novel species.</title>
        <authorList>
            <person name="Gao J."/>
        </authorList>
    </citation>
    <scope>NUCLEOTIDE SEQUENCE [LARGE SCALE GENOMIC DNA]</scope>
    <source>
        <strain evidence="2 3">QMT-28</strain>
    </source>
</reference>
<evidence type="ECO:0000259" key="1">
    <source>
        <dbReference type="PROSITE" id="PS50943"/>
    </source>
</evidence>
<dbReference type="InterPro" id="IPR001387">
    <property type="entry name" value="Cro/C1-type_HTH"/>
</dbReference>
<sequence>MAATVAEQIRSRLRIRVDLPPPDERRGLREEAGLSQQELADIVGATRQAVGHWETGAREPRGELLARYVEAIRTLREVA</sequence>
<dbReference type="CDD" id="cd00093">
    <property type="entry name" value="HTH_XRE"/>
    <property type="match status" value="1"/>
</dbReference>
<protein>
    <submittedName>
        <fullName evidence="2">Helix-turn-helix domain-containing protein</fullName>
    </submittedName>
</protein>
<keyword evidence="3" id="KW-1185">Reference proteome</keyword>
<evidence type="ECO:0000313" key="3">
    <source>
        <dbReference type="Proteomes" id="UP000326179"/>
    </source>
</evidence>